<reference evidence="8" key="1">
    <citation type="submission" date="2011-12" db="EMBL/GenBank/DDBJ databases">
        <title>Reactive oxygen species mediated by NADPH oxidase are essential for the encystation of Acanthamoeba.</title>
        <authorList>
            <person name="Jha B.K."/>
            <person name="Song S.-M."/>
            <person name="Kong H.-H."/>
            <person name="Hong Y."/>
            <person name="Chung D.-I."/>
        </authorList>
    </citation>
    <scope>NUCLEOTIDE SEQUENCE</scope>
</reference>
<feature type="transmembrane region" description="Helical" evidence="6">
    <location>
        <begin position="202"/>
        <end position="222"/>
    </location>
</feature>
<evidence type="ECO:0000256" key="1">
    <source>
        <dbReference type="ARBA" id="ARBA00004141"/>
    </source>
</evidence>
<keyword evidence="5 6" id="KW-0472">Membrane</keyword>
<dbReference type="PANTHER" id="PTHR11972:SF153">
    <property type="entry name" value="SUPEROXIDE-GENERATING NADPH OXIDASE HEAVY CHAIN SUBUNIT A"/>
    <property type="match status" value="1"/>
</dbReference>
<dbReference type="InterPro" id="IPR013112">
    <property type="entry name" value="FAD-bd_8"/>
</dbReference>
<name>H2EZP1_ACACA</name>
<proteinExistence type="evidence at transcript level"/>
<feature type="transmembrane region" description="Helical" evidence="6">
    <location>
        <begin position="55"/>
        <end position="72"/>
    </location>
</feature>
<dbReference type="SUPFAM" id="SSF63380">
    <property type="entry name" value="Riboflavin synthase domain-like"/>
    <property type="match status" value="1"/>
</dbReference>
<dbReference type="GO" id="GO:0005886">
    <property type="term" value="C:plasma membrane"/>
    <property type="evidence" value="ECO:0007669"/>
    <property type="project" value="TreeGrafter"/>
</dbReference>
<evidence type="ECO:0000256" key="3">
    <source>
        <dbReference type="ARBA" id="ARBA00022989"/>
    </source>
</evidence>
<feature type="transmembrane region" description="Helical" evidence="6">
    <location>
        <begin position="151"/>
        <end position="172"/>
    </location>
</feature>
<dbReference type="VEuPathDB" id="AmoebaDB:ACA1_370180"/>
<evidence type="ECO:0000256" key="2">
    <source>
        <dbReference type="ARBA" id="ARBA00022692"/>
    </source>
</evidence>
<dbReference type="AlphaFoldDB" id="H2EZP1"/>
<evidence type="ECO:0000256" key="6">
    <source>
        <dbReference type="SAM" id="Phobius"/>
    </source>
</evidence>
<keyword evidence="3 6" id="KW-1133">Transmembrane helix</keyword>
<keyword evidence="4" id="KW-0560">Oxidoreductase</keyword>
<dbReference type="SFLD" id="SFLDS00052">
    <property type="entry name" value="Ferric_Reductase_Domain"/>
    <property type="match status" value="1"/>
</dbReference>
<dbReference type="Pfam" id="PF08022">
    <property type="entry name" value="FAD_binding_8"/>
    <property type="match status" value="1"/>
</dbReference>
<dbReference type="Pfam" id="PF01794">
    <property type="entry name" value="Ferric_reduct"/>
    <property type="match status" value="1"/>
</dbReference>
<feature type="domain" description="FAD-binding FR-type" evidence="7">
    <location>
        <begin position="230"/>
        <end position="344"/>
    </location>
</feature>
<dbReference type="GO" id="GO:0016491">
    <property type="term" value="F:oxidoreductase activity"/>
    <property type="evidence" value="ECO:0007669"/>
    <property type="project" value="UniProtKB-KW"/>
</dbReference>
<dbReference type="InterPro" id="IPR039261">
    <property type="entry name" value="FNR_nucleotide-bd"/>
</dbReference>
<dbReference type="InterPro" id="IPR013121">
    <property type="entry name" value="Fe_red_NAD-bd_6"/>
</dbReference>
<dbReference type="SFLD" id="SFLDG01169">
    <property type="entry name" value="NADPH_oxidase_subgroup_(NOX)"/>
    <property type="match status" value="1"/>
</dbReference>
<dbReference type="InterPro" id="IPR050369">
    <property type="entry name" value="RBOH/FRE"/>
</dbReference>
<dbReference type="EMBL" id="JQ239423">
    <property type="protein sequence ID" value="AEX91747.1"/>
    <property type="molecule type" value="mRNA"/>
</dbReference>
<feature type="transmembrane region" description="Helical" evidence="6">
    <location>
        <begin position="179"/>
        <end position="196"/>
    </location>
</feature>
<dbReference type="SFLD" id="SFLDG01168">
    <property type="entry name" value="Ferric_reductase_subgroup_(FRE"/>
    <property type="match status" value="1"/>
</dbReference>
<sequence>MFRYKRQMFWLSVYFGLNFFLLAFYFLYQRFYAPQYKLLGYSICVSRSTALVMEWNSFLLLMTVCRNVITWLRSGILHRTFPYDNNIEFHKIIACVIFVSAIAHTVGHGFNVYQISHASSAEELNNARGQYRWYDFKEVPPVGKLLQSVPVLTGIALWLVLCLIFITAFYKIRQKKFEVFWYTHHLFVVYYVLFAGHGMQMVLGDFPMAWCFVIIPCILYGFERISRAVRARRDTRVVNAQIWPTKVLNLVLRRPREFDYRAGQYAFIRIPSISSFQYHPFTLTSSPEEHTISFHIRAVGDWTTKVYNKLNFELSALQRYEDQSIPHDFLPVHVDGPYGAPSEDFYHYDRIIMIGAGIGVTPFISILKDIKYKWDRKAFGFDVKRAYFFWMVNDQESFSWFSDLLTELMDMDEASGIIKIRTYLTGALAHTDIRGFALWHILSLFYETQCVDAITGLPSRTYWGHPDWSDIFKSFKVVFRDRQIRRVGVFYCGPDGLATDIEKALKDASSSRLQFVWHKEKF</sequence>
<evidence type="ECO:0000259" key="7">
    <source>
        <dbReference type="PROSITE" id="PS51384"/>
    </source>
</evidence>
<keyword evidence="2 6" id="KW-0812">Transmembrane</keyword>
<dbReference type="Gene3D" id="3.40.50.80">
    <property type="entry name" value="Nucleotide-binding domain of ferredoxin-NADP reductase (FNR) module"/>
    <property type="match status" value="1"/>
</dbReference>
<dbReference type="InterPro" id="IPR017938">
    <property type="entry name" value="Riboflavin_synthase-like_b-brl"/>
</dbReference>
<evidence type="ECO:0000256" key="4">
    <source>
        <dbReference type="ARBA" id="ARBA00023002"/>
    </source>
</evidence>
<dbReference type="Pfam" id="PF08030">
    <property type="entry name" value="NAD_binding_6"/>
    <property type="match status" value="1"/>
</dbReference>
<dbReference type="SUPFAM" id="SSF52343">
    <property type="entry name" value="Ferredoxin reductase-like, C-terminal NADP-linked domain"/>
    <property type="match status" value="1"/>
</dbReference>
<protein>
    <submittedName>
        <fullName evidence="8">NADPH oxidase A</fullName>
    </submittedName>
</protein>
<feature type="transmembrane region" description="Helical" evidence="6">
    <location>
        <begin position="9"/>
        <end position="28"/>
    </location>
</feature>
<dbReference type="PANTHER" id="PTHR11972">
    <property type="entry name" value="NADPH OXIDASE"/>
    <property type="match status" value="1"/>
</dbReference>
<dbReference type="InterPro" id="IPR017927">
    <property type="entry name" value="FAD-bd_FR_type"/>
</dbReference>
<accession>H2EZP1</accession>
<comment type="subcellular location">
    <subcellularLocation>
        <location evidence="1">Membrane</location>
        <topology evidence="1">Multi-pass membrane protein</topology>
    </subcellularLocation>
</comment>
<dbReference type="Gene3D" id="2.40.30.10">
    <property type="entry name" value="Translation factors"/>
    <property type="match status" value="1"/>
</dbReference>
<feature type="transmembrane region" description="Helical" evidence="6">
    <location>
        <begin position="92"/>
        <end position="110"/>
    </location>
</feature>
<evidence type="ECO:0000256" key="5">
    <source>
        <dbReference type="ARBA" id="ARBA00023136"/>
    </source>
</evidence>
<organism evidence="8">
    <name type="scientific">Acanthamoeba castellanii</name>
    <name type="common">Amoeba</name>
    <dbReference type="NCBI Taxonomy" id="5755"/>
    <lineage>
        <taxon>Eukaryota</taxon>
        <taxon>Amoebozoa</taxon>
        <taxon>Discosea</taxon>
        <taxon>Longamoebia</taxon>
        <taxon>Centramoebida</taxon>
        <taxon>Acanthamoebidae</taxon>
        <taxon>Acanthamoeba</taxon>
    </lineage>
</organism>
<dbReference type="CDD" id="cd06186">
    <property type="entry name" value="NOX_Duox_like_FAD_NADP"/>
    <property type="match status" value="1"/>
</dbReference>
<dbReference type="PROSITE" id="PS51384">
    <property type="entry name" value="FAD_FR"/>
    <property type="match status" value="1"/>
</dbReference>
<evidence type="ECO:0000313" key="8">
    <source>
        <dbReference type="EMBL" id="AEX91747.1"/>
    </source>
</evidence>
<dbReference type="InterPro" id="IPR013130">
    <property type="entry name" value="Fe3_Rdtase_TM_dom"/>
</dbReference>